<feature type="chain" id="PRO_5040294904" evidence="1">
    <location>
        <begin position="21"/>
        <end position="131"/>
    </location>
</feature>
<evidence type="ECO:0000313" key="2">
    <source>
        <dbReference type="EMBL" id="CAG8573681.1"/>
    </source>
</evidence>
<sequence length="131" mass="14563">MFTKFIHFLTFMVCVPAAIATYVEVAGTMSSFVTEIGFSNLNGDVCFRADTGYNNCLNFSGEDAEGRSFCSSDGIWCFTLDSFDRIAGSTTYSIMFANRESTLQSSVDNKPNCDFEVNICKWTIPNHGFDM</sequence>
<feature type="signal peptide" evidence="1">
    <location>
        <begin position="1"/>
        <end position="20"/>
    </location>
</feature>
<organism evidence="2 3">
    <name type="scientific">Funneliformis mosseae</name>
    <name type="common">Endomycorrhizal fungus</name>
    <name type="synonym">Glomus mosseae</name>
    <dbReference type="NCBI Taxonomy" id="27381"/>
    <lineage>
        <taxon>Eukaryota</taxon>
        <taxon>Fungi</taxon>
        <taxon>Fungi incertae sedis</taxon>
        <taxon>Mucoromycota</taxon>
        <taxon>Glomeromycotina</taxon>
        <taxon>Glomeromycetes</taxon>
        <taxon>Glomerales</taxon>
        <taxon>Glomeraceae</taxon>
        <taxon>Funneliformis</taxon>
    </lineage>
</organism>
<proteinExistence type="predicted"/>
<evidence type="ECO:0000313" key="3">
    <source>
        <dbReference type="Proteomes" id="UP000789375"/>
    </source>
</evidence>
<gene>
    <name evidence="2" type="ORF">FMOSSE_LOCUS7585</name>
</gene>
<reference evidence="2" key="1">
    <citation type="submission" date="2021-06" db="EMBL/GenBank/DDBJ databases">
        <authorList>
            <person name="Kallberg Y."/>
            <person name="Tangrot J."/>
            <person name="Rosling A."/>
        </authorList>
    </citation>
    <scope>NUCLEOTIDE SEQUENCE</scope>
    <source>
        <strain evidence="2">87-6 pot B 2015</strain>
    </source>
</reference>
<keyword evidence="1" id="KW-0732">Signal</keyword>
<keyword evidence="3" id="KW-1185">Reference proteome</keyword>
<dbReference type="EMBL" id="CAJVPP010001802">
    <property type="protein sequence ID" value="CAG8573681.1"/>
    <property type="molecule type" value="Genomic_DNA"/>
</dbReference>
<comment type="caution">
    <text evidence="2">The sequence shown here is derived from an EMBL/GenBank/DDBJ whole genome shotgun (WGS) entry which is preliminary data.</text>
</comment>
<accession>A0A9N9G306</accession>
<dbReference type="Proteomes" id="UP000789375">
    <property type="component" value="Unassembled WGS sequence"/>
</dbReference>
<name>A0A9N9G306_FUNMO</name>
<protein>
    <submittedName>
        <fullName evidence="2">4065_t:CDS:1</fullName>
    </submittedName>
</protein>
<dbReference type="AlphaFoldDB" id="A0A9N9G306"/>
<evidence type="ECO:0000256" key="1">
    <source>
        <dbReference type="SAM" id="SignalP"/>
    </source>
</evidence>